<dbReference type="SMART" id="SM00471">
    <property type="entry name" value="HDc"/>
    <property type="match status" value="1"/>
</dbReference>
<dbReference type="OrthoDB" id="247014at2"/>
<dbReference type="Proteomes" id="UP000295777">
    <property type="component" value="Unassembled WGS sequence"/>
</dbReference>
<dbReference type="RefSeq" id="WP_132524954.1">
    <property type="nucleotide sequence ID" value="NZ_SMFV01000001.1"/>
</dbReference>
<accession>A0A4R1GHY9</accession>
<name>A0A4R1GHY9_9BACT</name>
<sequence length="223" mass="25661">MKEIEFPTYRELLKDPQILYYISRADYFLKHMGYTDHGIKHVAWVAKKARFLILETIGDKRKAELAGIAGLLHDIGHVVSRHGHAQSGALIAYDLLKGKGFLDDDLTEITFAIGNHEEKTGFPATEVAAAVVIADKAHVHRNRVRSRKTIREDIHDRVNYAVLYSGLEVEKENRIIRLVLRIDTEISDLLDYFSIFQPRMEMCRKATERLGFRFRLRINGTDL</sequence>
<dbReference type="InterPro" id="IPR006674">
    <property type="entry name" value="HD_domain"/>
</dbReference>
<gene>
    <name evidence="2" type="ORF">CLV27_0226</name>
</gene>
<evidence type="ECO:0000313" key="2">
    <source>
        <dbReference type="EMBL" id="TCK06425.1"/>
    </source>
</evidence>
<evidence type="ECO:0000259" key="1">
    <source>
        <dbReference type="SMART" id="SM00471"/>
    </source>
</evidence>
<proteinExistence type="predicted"/>
<keyword evidence="3" id="KW-1185">Reference proteome</keyword>
<dbReference type="Gene3D" id="1.10.3210.10">
    <property type="entry name" value="Hypothetical protein af1432"/>
    <property type="match status" value="1"/>
</dbReference>
<dbReference type="EMBL" id="SMFV01000001">
    <property type="protein sequence ID" value="TCK06425.1"/>
    <property type="molecule type" value="Genomic_DNA"/>
</dbReference>
<dbReference type="AlphaFoldDB" id="A0A4R1GHY9"/>
<dbReference type="SUPFAM" id="SSF109604">
    <property type="entry name" value="HD-domain/PDEase-like"/>
    <property type="match status" value="1"/>
</dbReference>
<dbReference type="InterPro" id="IPR003607">
    <property type="entry name" value="HD/PDEase_dom"/>
</dbReference>
<comment type="caution">
    <text evidence="2">The sequence shown here is derived from an EMBL/GenBank/DDBJ whole genome shotgun (WGS) entry which is preliminary data.</text>
</comment>
<reference evidence="2 3" key="1">
    <citation type="submission" date="2019-03" db="EMBL/GenBank/DDBJ databases">
        <title>Genomic Encyclopedia of Archaeal and Bacterial Type Strains, Phase II (KMG-II): from individual species to whole genera.</title>
        <authorList>
            <person name="Goeker M."/>
        </authorList>
    </citation>
    <scope>NUCLEOTIDE SEQUENCE [LARGE SCALE GENOMIC DNA]</scope>
    <source>
        <strain evidence="2 3">DSM 24425</strain>
    </source>
</reference>
<feature type="domain" description="HD/PDEase" evidence="1">
    <location>
        <begin position="34"/>
        <end position="149"/>
    </location>
</feature>
<dbReference type="CDD" id="cd00077">
    <property type="entry name" value="HDc"/>
    <property type="match status" value="1"/>
</dbReference>
<evidence type="ECO:0000313" key="3">
    <source>
        <dbReference type="Proteomes" id="UP000295777"/>
    </source>
</evidence>
<organism evidence="2 3">
    <name type="scientific">Phorcysia thermohydrogeniphila</name>
    <dbReference type="NCBI Taxonomy" id="936138"/>
    <lineage>
        <taxon>Bacteria</taxon>
        <taxon>Pseudomonadati</taxon>
        <taxon>Aquificota</taxon>
        <taxon>Aquificia</taxon>
        <taxon>Desulfurobacteriales</taxon>
        <taxon>Desulfurobacteriaceae</taxon>
        <taxon>Phorcysia</taxon>
    </lineage>
</organism>
<protein>
    <recommendedName>
        <fullName evidence="1">HD/PDEase domain-containing protein</fullName>
    </recommendedName>
</protein>
<dbReference type="Pfam" id="PF01966">
    <property type="entry name" value="HD"/>
    <property type="match status" value="1"/>
</dbReference>